<reference evidence="2" key="1">
    <citation type="journal article" date="2014" name="Nat. Commun.">
        <title>Multiple recent horizontal transfers of a large genomic region in cheese making fungi.</title>
        <authorList>
            <person name="Cheeseman K."/>
            <person name="Ropars J."/>
            <person name="Renault P."/>
            <person name="Dupont J."/>
            <person name="Gouzy J."/>
            <person name="Branca A."/>
            <person name="Abraham A.L."/>
            <person name="Ceppi M."/>
            <person name="Conseiller E."/>
            <person name="Debuchy R."/>
            <person name="Malagnac F."/>
            <person name="Goarin A."/>
            <person name="Silar P."/>
            <person name="Lacoste S."/>
            <person name="Sallet E."/>
            <person name="Bensimon A."/>
            <person name="Giraud T."/>
            <person name="Brygoo Y."/>
        </authorList>
    </citation>
    <scope>NUCLEOTIDE SEQUENCE [LARGE SCALE GENOMIC DNA]</scope>
    <source>
        <strain evidence="2">FM164</strain>
    </source>
</reference>
<evidence type="ECO:0000313" key="3">
    <source>
        <dbReference type="Proteomes" id="UP000030686"/>
    </source>
</evidence>
<organism evidence="2 3">
    <name type="scientific">Penicillium roqueforti (strain FM164)</name>
    <dbReference type="NCBI Taxonomy" id="1365484"/>
    <lineage>
        <taxon>Eukaryota</taxon>
        <taxon>Fungi</taxon>
        <taxon>Dikarya</taxon>
        <taxon>Ascomycota</taxon>
        <taxon>Pezizomycotina</taxon>
        <taxon>Eurotiomycetes</taxon>
        <taxon>Eurotiomycetidae</taxon>
        <taxon>Eurotiales</taxon>
        <taxon>Aspergillaceae</taxon>
        <taxon>Penicillium</taxon>
    </lineage>
</organism>
<keyword evidence="3" id="KW-1185">Reference proteome</keyword>
<name>W6QSG8_PENRF</name>
<feature type="transmembrane region" description="Helical" evidence="1">
    <location>
        <begin position="17"/>
        <end position="35"/>
    </location>
</feature>
<dbReference type="OrthoDB" id="2156052at2759"/>
<gene>
    <name evidence="2" type="ORF">PROQFM164_S02g002578</name>
</gene>
<dbReference type="AlphaFoldDB" id="W6QSG8"/>
<keyword evidence="1" id="KW-0812">Transmembrane</keyword>
<dbReference type="Proteomes" id="UP000030686">
    <property type="component" value="Unassembled WGS sequence"/>
</dbReference>
<dbReference type="EMBL" id="HG792016">
    <property type="protein sequence ID" value="CDM32427.1"/>
    <property type="molecule type" value="Genomic_DNA"/>
</dbReference>
<sequence>MDLARDVIDQEGDTFEFYATYLVAAVVTQIFLYMIDSGVQYGYICTGEAFVFLYIPNDDPTVVQYFLCIPNQDVQADDDWRLYRTAIGQVLAFTLQALAAEDLSQEWHDAAHDRLKTWEVEYQDVLRKIPETLRKDPRASNY</sequence>
<keyword evidence="1" id="KW-1133">Transmembrane helix</keyword>
<proteinExistence type="predicted"/>
<accession>W6QSG8</accession>
<evidence type="ECO:0000256" key="1">
    <source>
        <dbReference type="SAM" id="Phobius"/>
    </source>
</evidence>
<evidence type="ECO:0000313" key="2">
    <source>
        <dbReference type="EMBL" id="CDM32427.1"/>
    </source>
</evidence>
<keyword evidence="1" id="KW-0472">Membrane</keyword>
<protein>
    <submittedName>
        <fullName evidence="2">Genomic scaffold, ProqFM164S02</fullName>
    </submittedName>
</protein>
<dbReference type="OMA" id="WEVEYQD"/>
<dbReference type="STRING" id="1365484.W6QSG8"/>